<evidence type="ECO:0000256" key="1">
    <source>
        <dbReference type="ARBA" id="ARBA00004141"/>
    </source>
</evidence>
<dbReference type="Gramene" id="TraesCS4D03G0008300.1">
    <property type="protein sequence ID" value="TraesCS4D03G0008300.1.CDS1"/>
    <property type="gene ID" value="TraesCS4D03G0008300"/>
</dbReference>
<dbReference type="PANTHER" id="PTHR31621">
    <property type="entry name" value="PROTEIN DMP3"/>
    <property type="match status" value="1"/>
</dbReference>
<sequence length="250" mass="27259">MTNLPIREPPKTKVGGDSSSLYDKTLSTASNLARLLPTGTTTALQTLALSFTNHGDCLSVNRYFTWALILFLGVLCALLSFTDSVTDRHGHTRYGFVHPWGFTPFNSDDSDGGGAIPTGDSRRRRMRWRDWLHSVFRFAVFISLAFCDSGVQKCLVPRESPQWREFLGNMPLASGFLASFVFMIFPSTRHGIGAGPGAPAALDDLIDTNANVNAAVKSGELKKSKSAPAAAHTRVAPSTSYQLHHHHVVV</sequence>
<dbReference type="InterPro" id="IPR007770">
    <property type="entry name" value="DMP"/>
</dbReference>
<keyword evidence="3 6" id="KW-0812">Transmembrane</keyword>
<evidence type="ECO:0000256" key="6">
    <source>
        <dbReference type="SAM" id="Phobius"/>
    </source>
</evidence>
<dbReference type="Gramene" id="TraesROB_scaffold_010123_01G000200.1">
    <property type="protein sequence ID" value="TraesROB_scaffold_010123_01G000200.1"/>
    <property type="gene ID" value="TraesROB_scaffold_010123_01G000200"/>
</dbReference>
<evidence type="ECO:0000256" key="5">
    <source>
        <dbReference type="ARBA" id="ARBA00023136"/>
    </source>
</evidence>
<keyword evidence="4 6" id="KW-1133">Transmembrane helix</keyword>
<dbReference type="Gramene" id="TraesCAD_scaffold_013547_01G000300.1">
    <property type="protein sequence ID" value="TraesCAD_scaffold_013547_01G000300.1"/>
    <property type="gene ID" value="TraesCAD_scaffold_013547_01G000300"/>
</dbReference>
<dbReference type="Gramene" id="TraesCLE_scaffold_125248_01G000100.1">
    <property type="protein sequence ID" value="TraesCLE_scaffold_125248_01G000100.1"/>
    <property type="gene ID" value="TraesCLE_scaffold_125248_01G000100"/>
</dbReference>
<reference evidence="7" key="2">
    <citation type="submission" date="2018-10" db="UniProtKB">
        <authorList>
            <consortium name="EnsemblPlants"/>
        </authorList>
    </citation>
    <scope>IDENTIFICATION</scope>
</reference>
<accession>A0A3B6JD65</accession>
<evidence type="ECO:0000313" key="8">
    <source>
        <dbReference type="Proteomes" id="UP000019116"/>
    </source>
</evidence>
<dbReference type="OrthoDB" id="762629at2759"/>
<keyword evidence="8" id="KW-1185">Reference proteome</keyword>
<protein>
    <submittedName>
        <fullName evidence="7">Uncharacterized protein</fullName>
    </submittedName>
</protein>
<dbReference type="GO" id="GO:0005737">
    <property type="term" value="C:cytoplasm"/>
    <property type="evidence" value="ECO:0007669"/>
    <property type="project" value="UniProtKB-ARBA"/>
</dbReference>
<dbReference type="Pfam" id="PF05078">
    <property type="entry name" value="DUF679"/>
    <property type="match status" value="1"/>
</dbReference>
<comment type="subcellular location">
    <subcellularLocation>
        <location evidence="1">Membrane</location>
        <topology evidence="1">Multi-pass membrane protein</topology>
    </subcellularLocation>
</comment>
<keyword evidence="5 6" id="KW-0472">Membrane</keyword>
<comment type="similarity">
    <text evidence="2">Belongs to the plant DMP1 protein family.</text>
</comment>
<dbReference type="PANTHER" id="PTHR31621:SF27">
    <property type="entry name" value="OS01G0368500 PROTEIN"/>
    <property type="match status" value="1"/>
</dbReference>
<feature type="transmembrane region" description="Helical" evidence="6">
    <location>
        <begin position="166"/>
        <end position="185"/>
    </location>
</feature>
<dbReference type="Gramene" id="TraesCS4D02G004900.1">
    <property type="protein sequence ID" value="TraesCS4D02G004900.1.cds1"/>
    <property type="gene ID" value="TraesCS4D02G004900"/>
</dbReference>
<dbReference type="Gramene" id="TraesWEE_scaffold_146983_01G000100.1">
    <property type="protein sequence ID" value="TraesWEE_scaffold_146983_01G000100.1"/>
    <property type="gene ID" value="TraesWEE_scaffold_146983_01G000100"/>
</dbReference>
<dbReference type="GO" id="GO:0016020">
    <property type="term" value="C:membrane"/>
    <property type="evidence" value="ECO:0007669"/>
    <property type="project" value="UniProtKB-SubCell"/>
</dbReference>
<dbReference type="GO" id="GO:0010256">
    <property type="term" value="P:endomembrane system organization"/>
    <property type="evidence" value="ECO:0000318"/>
    <property type="project" value="GO_Central"/>
</dbReference>
<evidence type="ECO:0000256" key="2">
    <source>
        <dbReference type="ARBA" id="ARBA00008707"/>
    </source>
</evidence>
<feature type="transmembrane region" description="Helical" evidence="6">
    <location>
        <begin position="63"/>
        <end position="81"/>
    </location>
</feature>
<feature type="transmembrane region" description="Helical" evidence="6">
    <location>
        <begin position="131"/>
        <end position="151"/>
    </location>
</feature>
<reference evidence="7" key="1">
    <citation type="submission" date="2018-08" db="EMBL/GenBank/DDBJ databases">
        <authorList>
            <person name="Rossello M."/>
        </authorList>
    </citation>
    <scope>NUCLEOTIDE SEQUENCE [LARGE SCALE GENOMIC DNA]</scope>
    <source>
        <strain evidence="7">cv. Chinese Spring</strain>
    </source>
</reference>
<dbReference type="EnsemblPlants" id="TraesCS4D02G004900.1">
    <property type="protein sequence ID" value="TraesCS4D02G004900.1.cds1"/>
    <property type="gene ID" value="TraesCS4D02G004900"/>
</dbReference>
<organism evidence="7">
    <name type="scientific">Triticum aestivum</name>
    <name type="common">Wheat</name>
    <dbReference type="NCBI Taxonomy" id="4565"/>
    <lineage>
        <taxon>Eukaryota</taxon>
        <taxon>Viridiplantae</taxon>
        <taxon>Streptophyta</taxon>
        <taxon>Embryophyta</taxon>
        <taxon>Tracheophyta</taxon>
        <taxon>Spermatophyta</taxon>
        <taxon>Magnoliopsida</taxon>
        <taxon>Liliopsida</taxon>
        <taxon>Poales</taxon>
        <taxon>Poaceae</taxon>
        <taxon>BOP clade</taxon>
        <taxon>Pooideae</taxon>
        <taxon>Triticodae</taxon>
        <taxon>Triticeae</taxon>
        <taxon>Triticinae</taxon>
        <taxon>Triticum</taxon>
    </lineage>
</organism>
<dbReference type="STRING" id="4565.A0A3B6JD65"/>
<dbReference type="AlphaFoldDB" id="A0A3B6JD65"/>
<evidence type="ECO:0000256" key="4">
    <source>
        <dbReference type="ARBA" id="ARBA00022989"/>
    </source>
</evidence>
<evidence type="ECO:0000313" key="7">
    <source>
        <dbReference type="EnsemblPlants" id="TraesCS4D02G004900.1.cds1"/>
    </source>
</evidence>
<proteinExistence type="inferred from homology"/>
<dbReference type="Proteomes" id="UP000019116">
    <property type="component" value="Chromosome 4D"/>
</dbReference>
<name>A0A3B6JD65_WHEAT</name>
<evidence type="ECO:0000256" key="3">
    <source>
        <dbReference type="ARBA" id="ARBA00022692"/>
    </source>
</evidence>